<dbReference type="Proteomes" id="UP000532866">
    <property type="component" value="Unassembled WGS sequence"/>
</dbReference>
<sequence length="252" mass="27867">MLWNGIVESYLEPYKKGDAYGLASSTILFASLFGITKGINDLGKIKKVNEINTNAKINALSDEFGAVAKPFTPKKISLANGEIAYQSKNGALVRSIKYLDESGNIKWPKADGFVVDSTGKAITFDAKLKAGQVIDRYGDPFGKFTSPVENGKILEYDTRGLPYPESVKPYYQYKVMKDINLENVKEAFGKLDMGNQRKLLESMKDYKFTFEDIASPRQGKIAEVFGAGGGSQIQLGTVVDWYEKLGLLKEVK</sequence>
<dbReference type="Pfam" id="PF14021">
    <property type="entry name" value="TNT"/>
    <property type="match status" value="1"/>
</dbReference>
<dbReference type="AlphaFoldDB" id="A0A7X0WEU0"/>
<evidence type="ECO:0000313" key="2">
    <source>
        <dbReference type="EMBL" id="MBC1332189.1"/>
    </source>
</evidence>
<feature type="domain" description="TNT" evidence="1">
    <location>
        <begin position="127"/>
        <end position="199"/>
    </location>
</feature>
<dbReference type="GO" id="GO:0050135">
    <property type="term" value="F:NADP+ nucleosidase activity"/>
    <property type="evidence" value="ECO:0007669"/>
    <property type="project" value="InterPro"/>
</dbReference>
<reference evidence="2 3" key="1">
    <citation type="submission" date="2020-03" db="EMBL/GenBank/DDBJ databases">
        <title>Soil Listeria distribution.</title>
        <authorList>
            <person name="Liao J."/>
            <person name="Wiedmann M."/>
        </authorList>
    </citation>
    <scope>NUCLEOTIDE SEQUENCE [LARGE SCALE GENOMIC DNA]</scope>
    <source>
        <strain evidence="2 3">FSL L7-1833</strain>
    </source>
</reference>
<gene>
    <name evidence="2" type="ORF">HB759_09620</name>
</gene>
<evidence type="ECO:0000313" key="3">
    <source>
        <dbReference type="Proteomes" id="UP000532866"/>
    </source>
</evidence>
<protein>
    <submittedName>
        <fullName evidence="2">TNT domain-containing protein</fullName>
    </submittedName>
</protein>
<organism evidence="2 3">
    <name type="scientific">Listeria booriae</name>
    <dbReference type="NCBI Taxonomy" id="1552123"/>
    <lineage>
        <taxon>Bacteria</taxon>
        <taxon>Bacillati</taxon>
        <taxon>Bacillota</taxon>
        <taxon>Bacilli</taxon>
        <taxon>Bacillales</taxon>
        <taxon>Listeriaceae</taxon>
        <taxon>Listeria</taxon>
    </lineage>
</organism>
<dbReference type="InterPro" id="IPR025331">
    <property type="entry name" value="TNT"/>
</dbReference>
<proteinExistence type="predicted"/>
<accession>A0A7X0WEU0</accession>
<comment type="caution">
    <text evidence="2">The sequence shown here is derived from an EMBL/GenBank/DDBJ whole genome shotgun (WGS) entry which is preliminary data.</text>
</comment>
<name>A0A7X0WEU0_9LIST</name>
<evidence type="ECO:0000259" key="1">
    <source>
        <dbReference type="Pfam" id="PF14021"/>
    </source>
</evidence>
<dbReference type="EMBL" id="JAAROL010000003">
    <property type="protein sequence ID" value="MBC1332189.1"/>
    <property type="molecule type" value="Genomic_DNA"/>
</dbReference>